<keyword evidence="4" id="KW-0788">Thiol protease</keyword>
<dbReference type="Proteomes" id="UP001596161">
    <property type="component" value="Unassembled WGS sequence"/>
</dbReference>
<name>A0ABW0E9W2_9BACT</name>
<sequence>MNKNWKRWTFAGITLIGILSGSKLLAIYETKAPSLKVRKTIEVARLKAETNKAVRDSAATERRELANALIQAGLQRIGIPYVYGGTSNKGFDCSGFVYHTFSEFNIKVPRSSQLLADAGKPVATAKARRGDILIFTGTNPSVRKPGHVGIVISKIGEPLEFVHASSNGGVKVSKVPGTNYQRRFLEVRRVF</sequence>
<evidence type="ECO:0000256" key="3">
    <source>
        <dbReference type="ARBA" id="ARBA00022801"/>
    </source>
</evidence>
<keyword evidence="2" id="KW-0645">Protease</keyword>
<dbReference type="InterPro" id="IPR051202">
    <property type="entry name" value="Peptidase_C40"/>
</dbReference>
<evidence type="ECO:0000313" key="6">
    <source>
        <dbReference type="EMBL" id="MFC5270016.1"/>
    </source>
</evidence>
<gene>
    <name evidence="6" type="ORF">ACFPIB_05305</name>
</gene>
<dbReference type="Gene3D" id="3.90.1720.10">
    <property type="entry name" value="endopeptidase domain like (from Nostoc punctiforme)"/>
    <property type="match status" value="1"/>
</dbReference>
<proteinExistence type="inferred from homology"/>
<keyword evidence="7" id="KW-1185">Reference proteome</keyword>
<evidence type="ECO:0000256" key="4">
    <source>
        <dbReference type="ARBA" id="ARBA00022807"/>
    </source>
</evidence>
<comment type="caution">
    <text evidence="6">The sequence shown here is derived from an EMBL/GenBank/DDBJ whole genome shotgun (WGS) entry which is preliminary data.</text>
</comment>
<dbReference type="PANTHER" id="PTHR47053">
    <property type="entry name" value="MUREIN DD-ENDOPEPTIDASE MEPH-RELATED"/>
    <property type="match status" value="1"/>
</dbReference>
<dbReference type="PANTHER" id="PTHR47053:SF1">
    <property type="entry name" value="MUREIN DD-ENDOPEPTIDASE MEPH-RELATED"/>
    <property type="match status" value="1"/>
</dbReference>
<comment type="similarity">
    <text evidence="1">Belongs to the peptidase C40 family.</text>
</comment>
<evidence type="ECO:0000259" key="5">
    <source>
        <dbReference type="PROSITE" id="PS51935"/>
    </source>
</evidence>
<evidence type="ECO:0000313" key="7">
    <source>
        <dbReference type="Proteomes" id="UP001596161"/>
    </source>
</evidence>
<dbReference type="InterPro" id="IPR038765">
    <property type="entry name" value="Papain-like_cys_pep_sf"/>
</dbReference>
<dbReference type="EMBL" id="JBHSKT010000002">
    <property type="protein sequence ID" value="MFC5270016.1"/>
    <property type="molecule type" value="Genomic_DNA"/>
</dbReference>
<organism evidence="6 7">
    <name type="scientific">Adhaeribacter terreus</name>
    <dbReference type="NCBI Taxonomy" id="529703"/>
    <lineage>
        <taxon>Bacteria</taxon>
        <taxon>Pseudomonadati</taxon>
        <taxon>Bacteroidota</taxon>
        <taxon>Cytophagia</taxon>
        <taxon>Cytophagales</taxon>
        <taxon>Hymenobacteraceae</taxon>
        <taxon>Adhaeribacter</taxon>
    </lineage>
</organism>
<evidence type="ECO:0000256" key="1">
    <source>
        <dbReference type="ARBA" id="ARBA00007074"/>
    </source>
</evidence>
<dbReference type="InterPro" id="IPR000064">
    <property type="entry name" value="NLP_P60_dom"/>
</dbReference>
<dbReference type="SUPFAM" id="SSF54001">
    <property type="entry name" value="Cysteine proteinases"/>
    <property type="match status" value="1"/>
</dbReference>
<accession>A0ABW0E9W2</accession>
<evidence type="ECO:0000256" key="2">
    <source>
        <dbReference type="ARBA" id="ARBA00022670"/>
    </source>
</evidence>
<keyword evidence="3" id="KW-0378">Hydrolase</keyword>
<feature type="domain" description="NlpC/P60" evidence="5">
    <location>
        <begin position="63"/>
        <end position="191"/>
    </location>
</feature>
<protein>
    <submittedName>
        <fullName evidence="6">C40 family peptidase</fullName>
    </submittedName>
</protein>
<dbReference type="PROSITE" id="PS51935">
    <property type="entry name" value="NLPC_P60"/>
    <property type="match status" value="1"/>
</dbReference>
<reference evidence="7" key="1">
    <citation type="journal article" date="2019" name="Int. J. Syst. Evol. Microbiol.">
        <title>The Global Catalogue of Microorganisms (GCM) 10K type strain sequencing project: providing services to taxonomists for standard genome sequencing and annotation.</title>
        <authorList>
            <consortium name="The Broad Institute Genomics Platform"/>
            <consortium name="The Broad Institute Genome Sequencing Center for Infectious Disease"/>
            <person name="Wu L."/>
            <person name="Ma J."/>
        </authorList>
    </citation>
    <scope>NUCLEOTIDE SEQUENCE [LARGE SCALE GENOMIC DNA]</scope>
    <source>
        <strain evidence="7">KACC 12602</strain>
    </source>
</reference>
<dbReference type="RefSeq" id="WP_378016389.1">
    <property type="nucleotide sequence ID" value="NZ_JBHSKT010000002.1"/>
</dbReference>
<dbReference type="Pfam" id="PF00877">
    <property type="entry name" value="NLPC_P60"/>
    <property type="match status" value="1"/>
</dbReference>